<dbReference type="PANTHER" id="PTHR22298">
    <property type="entry name" value="ENDO-1,4-BETA-GLUCANASE"/>
    <property type="match status" value="1"/>
</dbReference>
<dbReference type="SUPFAM" id="SSF48208">
    <property type="entry name" value="Six-hairpin glycosidases"/>
    <property type="match status" value="1"/>
</dbReference>
<evidence type="ECO:0000256" key="10">
    <source>
        <dbReference type="SAM" id="Phobius"/>
    </source>
</evidence>
<feature type="active site" evidence="8">
    <location>
        <position position="201"/>
    </location>
</feature>
<dbReference type="EC" id="3.2.1.4" evidence="9"/>
<dbReference type="Gene3D" id="1.50.10.10">
    <property type="match status" value="1"/>
</dbReference>
<proteinExistence type="inferred from homology"/>
<sequence length="285" mass="30791">MAALQLAWATNSTSLFQEAENYYNKFKLGGQNGAFNWDSKTPGLAVLFAQIISSSDLGGNLASWKAEAERYFDHIINNQGPAYTTKGGLLFYPGDSDDASINPALNAAMLLTRYSPLATSEEKRVAYLKFAQSQIDYVLGNNPMHVPYVVGSHPNSPANPHSAMASGGDDINNINTSPPTEAYVLYGAVIGGPDNRDRYFDIRSDWPETEVALDYNAPMLTLAAMHALNDTDDPFFTSLEVGPTLSKGAKIAIGIIVTVVGILIIALIVWYIRTLKGGNCSEQAT</sequence>
<dbReference type="InterPro" id="IPR033126">
    <property type="entry name" value="Glyco_hydro_9_Asp/Glu_AS"/>
</dbReference>
<comment type="similarity">
    <text evidence="2 8 9">Belongs to the glycosyl hydrolase 9 (cellulase E) family.</text>
</comment>
<evidence type="ECO:0000256" key="1">
    <source>
        <dbReference type="ARBA" id="ARBA00000966"/>
    </source>
</evidence>
<evidence type="ECO:0000256" key="2">
    <source>
        <dbReference type="ARBA" id="ARBA00007072"/>
    </source>
</evidence>
<evidence type="ECO:0000256" key="5">
    <source>
        <dbReference type="ARBA" id="ARBA00023277"/>
    </source>
</evidence>
<reference evidence="12" key="2">
    <citation type="submission" date="2021-10" db="EMBL/GenBank/DDBJ databases">
        <title>Phylogenomics reveals ancestral predisposition of the termite-cultivated fungus Termitomyces towards a domesticated lifestyle.</title>
        <authorList>
            <person name="Auxier B."/>
            <person name="Grum-Grzhimaylo A."/>
            <person name="Cardenas M.E."/>
            <person name="Lodge J.D."/>
            <person name="Laessoe T."/>
            <person name="Pedersen O."/>
            <person name="Smith M.E."/>
            <person name="Kuyper T.W."/>
            <person name="Franco-Molano E.A."/>
            <person name="Baroni T.J."/>
            <person name="Aanen D.K."/>
        </authorList>
    </citation>
    <scope>NUCLEOTIDE SEQUENCE</scope>
    <source>
        <strain evidence="12">D49</strain>
    </source>
</reference>
<evidence type="ECO:0000313" key="13">
    <source>
        <dbReference type="Proteomes" id="UP000717328"/>
    </source>
</evidence>
<dbReference type="InterPro" id="IPR008928">
    <property type="entry name" value="6-hairpin_glycosidase_sf"/>
</dbReference>
<evidence type="ECO:0000256" key="6">
    <source>
        <dbReference type="ARBA" id="ARBA00023295"/>
    </source>
</evidence>
<keyword evidence="6 8" id="KW-0326">Glycosidase</keyword>
<evidence type="ECO:0000259" key="11">
    <source>
        <dbReference type="Pfam" id="PF00759"/>
    </source>
</evidence>
<gene>
    <name evidence="12" type="ORF">H0H81_006107</name>
</gene>
<dbReference type="Pfam" id="PF00759">
    <property type="entry name" value="Glyco_hydro_9"/>
    <property type="match status" value="1"/>
</dbReference>
<keyword evidence="3 8" id="KW-0378">Hydrolase</keyword>
<evidence type="ECO:0000313" key="12">
    <source>
        <dbReference type="EMBL" id="KAG5637007.1"/>
    </source>
</evidence>
<dbReference type="AlphaFoldDB" id="A0A9P7FR47"/>
<feature type="active site" evidence="8">
    <location>
        <position position="210"/>
    </location>
</feature>
<keyword evidence="5 8" id="KW-0119">Carbohydrate metabolism</keyword>
<keyword evidence="10" id="KW-0812">Transmembrane</keyword>
<keyword evidence="10" id="KW-0472">Membrane</keyword>
<evidence type="ECO:0000256" key="8">
    <source>
        <dbReference type="PROSITE-ProRule" id="PRU10060"/>
    </source>
</evidence>
<comment type="catalytic activity">
    <reaction evidence="1 9">
        <text>Endohydrolysis of (1-&gt;4)-beta-D-glucosidic linkages in cellulose, lichenin and cereal beta-D-glucans.</text>
        <dbReference type="EC" id="3.2.1.4"/>
    </reaction>
</comment>
<dbReference type="InterPro" id="IPR012341">
    <property type="entry name" value="6hp_glycosidase-like_sf"/>
</dbReference>
<dbReference type="GO" id="GO:0030245">
    <property type="term" value="P:cellulose catabolic process"/>
    <property type="evidence" value="ECO:0007669"/>
    <property type="project" value="UniProtKB-KW"/>
</dbReference>
<comment type="caution">
    <text evidence="12">The sequence shown here is derived from an EMBL/GenBank/DDBJ whole genome shotgun (WGS) entry which is preliminary data.</text>
</comment>
<feature type="domain" description="Glycoside hydrolase family 9" evidence="11">
    <location>
        <begin position="1"/>
        <end position="222"/>
    </location>
</feature>
<evidence type="ECO:0000256" key="3">
    <source>
        <dbReference type="ARBA" id="ARBA00022801"/>
    </source>
</evidence>
<name>A0A9P7FR47_9AGAR</name>
<dbReference type="Proteomes" id="UP000717328">
    <property type="component" value="Unassembled WGS sequence"/>
</dbReference>
<keyword evidence="7 8" id="KW-0624">Polysaccharide degradation</keyword>
<dbReference type="EMBL" id="JABCKI010005869">
    <property type="protein sequence ID" value="KAG5637007.1"/>
    <property type="molecule type" value="Genomic_DNA"/>
</dbReference>
<evidence type="ECO:0000256" key="9">
    <source>
        <dbReference type="RuleBase" id="RU361166"/>
    </source>
</evidence>
<evidence type="ECO:0000256" key="4">
    <source>
        <dbReference type="ARBA" id="ARBA00023001"/>
    </source>
</evidence>
<organism evidence="12 13">
    <name type="scientific">Sphagnurus paluster</name>
    <dbReference type="NCBI Taxonomy" id="117069"/>
    <lineage>
        <taxon>Eukaryota</taxon>
        <taxon>Fungi</taxon>
        <taxon>Dikarya</taxon>
        <taxon>Basidiomycota</taxon>
        <taxon>Agaricomycotina</taxon>
        <taxon>Agaricomycetes</taxon>
        <taxon>Agaricomycetidae</taxon>
        <taxon>Agaricales</taxon>
        <taxon>Tricholomatineae</taxon>
        <taxon>Lyophyllaceae</taxon>
        <taxon>Sphagnurus</taxon>
    </lineage>
</organism>
<dbReference type="OrthoDB" id="10257085at2759"/>
<keyword evidence="10" id="KW-1133">Transmembrane helix</keyword>
<dbReference type="GO" id="GO:0008810">
    <property type="term" value="F:cellulase activity"/>
    <property type="evidence" value="ECO:0007669"/>
    <property type="project" value="UniProtKB-EC"/>
</dbReference>
<accession>A0A9P7FR47</accession>
<keyword evidence="13" id="KW-1185">Reference proteome</keyword>
<reference evidence="12" key="1">
    <citation type="submission" date="2021-02" db="EMBL/GenBank/DDBJ databases">
        <authorList>
            <person name="Nieuwenhuis M."/>
            <person name="Van De Peppel L.J.J."/>
        </authorList>
    </citation>
    <scope>NUCLEOTIDE SEQUENCE</scope>
    <source>
        <strain evidence="12">D49</strain>
    </source>
</reference>
<dbReference type="PROSITE" id="PS00698">
    <property type="entry name" value="GH9_3"/>
    <property type="match status" value="1"/>
</dbReference>
<keyword evidence="4 9" id="KW-0136">Cellulose degradation</keyword>
<protein>
    <recommendedName>
        <fullName evidence="9">Endoglucanase</fullName>
        <ecNumber evidence="9">3.2.1.4</ecNumber>
    </recommendedName>
</protein>
<evidence type="ECO:0000256" key="7">
    <source>
        <dbReference type="ARBA" id="ARBA00023326"/>
    </source>
</evidence>
<feature type="transmembrane region" description="Helical" evidence="10">
    <location>
        <begin position="251"/>
        <end position="272"/>
    </location>
</feature>
<dbReference type="InterPro" id="IPR001701">
    <property type="entry name" value="Glyco_hydro_9"/>
</dbReference>